<reference evidence="1" key="1">
    <citation type="submission" date="2021-03" db="EMBL/GenBank/DDBJ databases">
        <authorList>
            <person name="Tagirdzhanova G."/>
        </authorList>
    </citation>
    <scope>NUCLEOTIDE SEQUENCE</scope>
</reference>
<protein>
    <submittedName>
        <fullName evidence="1">Uncharacterized protein</fullName>
    </submittedName>
</protein>
<dbReference type="EMBL" id="CAJPDR010000017">
    <property type="protein sequence ID" value="CAF9906559.1"/>
    <property type="molecule type" value="Genomic_DNA"/>
</dbReference>
<accession>A0A8H3EHD0</accession>
<dbReference type="AlphaFoldDB" id="A0A8H3EHD0"/>
<name>A0A8H3EHD0_9LECA</name>
<gene>
    <name evidence="1" type="ORF">ALECFALPRED_002434</name>
</gene>
<comment type="caution">
    <text evidence="1">The sequence shown here is derived from an EMBL/GenBank/DDBJ whole genome shotgun (WGS) entry which is preliminary data.</text>
</comment>
<sequence>MTIDQTPFMYAANFDVLSLEARDAQHLFEQLRTPDPALEHLRKKRNVGAVVRSGSSEMKRITKLVKSVGYPQAAIVNATYDFKDNFASANPYALTLFLVNWEGSEDSETIRDRVLQLCRRTFIYPHTMQASFEVSLSPLKRNLDIENTGLHTCSVHSPRLLSIMKVDRFAEVTWTVSVLWWGGFTVLKAL</sequence>
<dbReference type="Proteomes" id="UP000664203">
    <property type="component" value="Unassembled WGS sequence"/>
</dbReference>
<keyword evidence="2" id="KW-1185">Reference proteome</keyword>
<evidence type="ECO:0000313" key="2">
    <source>
        <dbReference type="Proteomes" id="UP000664203"/>
    </source>
</evidence>
<organism evidence="1 2">
    <name type="scientific">Alectoria fallacina</name>
    <dbReference type="NCBI Taxonomy" id="1903189"/>
    <lineage>
        <taxon>Eukaryota</taxon>
        <taxon>Fungi</taxon>
        <taxon>Dikarya</taxon>
        <taxon>Ascomycota</taxon>
        <taxon>Pezizomycotina</taxon>
        <taxon>Lecanoromycetes</taxon>
        <taxon>OSLEUM clade</taxon>
        <taxon>Lecanoromycetidae</taxon>
        <taxon>Lecanorales</taxon>
        <taxon>Lecanorineae</taxon>
        <taxon>Parmeliaceae</taxon>
        <taxon>Alectoria</taxon>
    </lineage>
</organism>
<proteinExistence type="predicted"/>
<evidence type="ECO:0000313" key="1">
    <source>
        <dbReference type="EMBL" id="CAF9906559.1"/>
    </source>
</evidence>